<dbReference type="STRING" id="563176.SAMN04488090_3339"/>
<dbReference type="OrthoDB" id="1115630at2"/>
<dbReference type="Proteomes" id="UP000198901">
    <property type="component" value="Unassembled WGS sequence"/>
</dbReference>
<evidence type="ECO:0000313" key="1">
    <source>
        <dbReference type="EMBL" id="SDM40270.1"/>
    </source>
</evidence>
<protein>
    <submittedName>
        <fullName evidence="1">CarboxypepD_reg-like domain-containing protein</fullName>
    </submittedName>
</protein>
<evidence type="ECO:0000313" key="2">
    <source>
        <dbReference type="Proteomes" id="UP000198901"/>
    </source>
</evidence>
<dbReference type="SUPFAM" id="SSF49464">
    <property type="entry name" value="Carboxypeptidase regulatory domain-like"/>
    <property type="match status" value="1"/>
</dbReference>
<dbReference type="Pfam" id="PF13715">
    <property type="entry name" value="CarbopepD_reg_2"/>
    <property type="match status" value="1"/>
</dbReference>
<keyword evidence="2" id="KW-1185">Reference proteome</keyword>
<dbReference type="AlphaFoldDB" id="A0A1G9SXW7"/>
<gene>
    <name evidence="1" type="ORF">SAMN04488090_3339</name>
</gene>
<proteinExistence type="predicted"/>
<accession>A0A1G9SXW7</accession>
<sequence>MTKKFIILISGLFLGGALSGQEVWAQGESKSIKFSGVVVGGKQAEILPGAHIFIANAGRGTATSNNGYFSMPVLPGDSLVFSYTGYKRQYFVIPRDFREASLSAKIELREDAVTLREVKIYPFRNFDEFKKEFLSMTLPDAREREALARNTDPDYIRKMAIQQGDGINTGFRMSQDQIQNYNTNKGFANTIPFFNPFAWASFIKSVKDGKLKDNSWKELYKDTPTLNTNRDSYIRQQRGN</sequence>
<dbReference type="EMBL" id="FNGS01000006">
    <property type="protein sequence ID" value="SDM40270.1"/>
    <property type="molecule type" value="Genomic_DNA"/>
</dbReference>
<organism evidence="1 2">
    <name type="scientific">Siphonobacter aquaeclarae</name>
    <dbReference type="NCBI Taxonomy" id="563176"/>
    <lineage>
        <taxon>Bacteria</taxon>
        <taxon>Pseudomonadati</taxon>
        <taxon>Bacteroidota</taxon>
        <taxon>Cytophagia</taxon>
        <taxon>Cytophagales</taxon>
        <taxon>Cytophagaceae</taxon>
        <taxon>Siphonobacter</taxon>
    </lineage>
</organism>
<dbReference type="RefSeq" id="WP_093204713.1">
    <property type="nucleotide sequence ID" value="NZ_FNGS01000006.1"/>
</dbReference>
<name>A0A1G9SXW7_9BACT</name>
<reference evidence="1 2" key="1">
    <citation type="submission" date="2016-10" db="EMBL/GenBank/DDBJ databases">
        <authorList>
            <person name="de Groot N.N."/>
        </authorList>
    </citation>
    <scope>NUCLEOTIDE SEQUENCE [LARGE SCALE GENOMIC DNA]</scope>
    <source>
        <strain evidence="1 2">DSM 21668</strain>
    </source>
</reference>
<dbReference type="InterPro" id="IPR008969">
    <property type="entry name" value="CarboxyPept-like_regulatory"/>
</dbReference>